<evidence type="ECO:0000313" key="3">
    <source>
        <dbReference type="EMBL" id="CAI5742205.1"/>
    </source>
</evidence>
<feature type="compositionally biased region" description="Polar residues" evidence="1">
    <location>
        <begin position="134"/>
        <end position="145"/>
    </location>
</feature>
<accession>A0AAV0UZ03</accession>
<evidence type="ECO:0000259" key="2">
    <source>
        <dbReference type="SMART" id="SM01114"/>
    </source>
</evidence>
<evidence type="ECO:0000256" key="1">
    <source>
        <dbReference type="SAM" id="MobiDB-lite"/>
    </source>
</evidence>
<evidence type="ECO:0000313" key="4">
    <source>
        <dbReference type="Proteomes" id="UP001162031"/>
    </source>
</evidence>
<feature type="region of interest" description="Disordered" evidence="1">
    <location>
        <begin position="90"/>
        <end position="145"/>
    </location>
</feature>
<dbReference type="AlphaFoldDB" id="A0AAV0UZ03"/>
<dbReference type="SMART" id="SM01114">
    <property type="entry name" value="CXC"/>
    <property type="match status" value="1"/>
</dbReference>
<dbReference type="InterPro" id="IPR033467">
    <property type="entry name" value="Tesmin/TSO1-like_CXC"/>
</dbReference>
<dbReference type="EMBL" id="CANTFL010001465">
    <property type="protein sequence ID" value="CAI5742205.1"/>
    <property type="molecule type" value="Genomic_DNA"/>
</dbReference>
<feature type="compositionally biased region" description="Basic and acidic residues" evidence="1">
    <location>
        <begin position="603"/>
        <end position="612"/>
    </location>
</feature>
<feature type="compositionally biased region" description="Basic and acidic residues" evidence="1">
    <location>
        <begin position="568"/>
        <end position="583"/>
    </location>
</feature>
<proteinExistence type="predicted"/>
<dbReference type="Proteomes" id="UP001162031">
    <property type="component" value="Unassembled WGS sequence"/>
</dbReference>
<feature type="region of interest" description="Disordered" evidence="1">
    <location>
        <begin position="554"/>
        <end position="620"/>
    </location>
</feature>
<protein>
    <recommendedName>
        <fullName evidence="2">Tesmin/TSO1-like CXC domain-containing protein</fullName>
    </recommendedName>
</protein>
<feature type="region of interest" description="Disordered" evidence="1">
    <location>
        <begin position="29"/>
        <end position="53"/>
    </location>
</feature>
<feature type="domain" description="Tesmin/TSO1-like CXC" evidence="2">
    <location>
        <begin position="390"/>
        <end position="430"/>
    </location>
</feature>
<sequence>MDATRQPLGGGRDLEDEIGRVLRILDTSLMTPPSESDLVAPEQAQRPQHLKHDRMRKLVTLQENRDGAFAKLGEVIDLMESLDAYGEGAVGMQQRQKQEDEELQEAPNAVDGSNVSTGLAIDQKESQPKDSTSERLQPTAVSSNCNMTSSLSPVGLLNGPSMSPATINWLQTLVPSTSTESLTGLVSPAALFSIGATSASAGSVAVDAAPSGCLNRVPSCEIIDWKAYNESCSDKNQKEPAKWRAIPQHGPHADPGASLSTSTITGNKLPLGCAVAPESAEKQQKARLTAKNMMDENNKRKALLSPEYVQYSTPISTTAPLKSREPTCSSVKVDKELTQVTKKVLEPSGRRPFKRFLHQTTVAALESDSTQLQQDGMAASSGTFRTDRKDDTVRCKCTGKCRNARCACVKAGAVCGTRCKCVGCANPFVPMLREGIDTQVVVTDVCLMQCMSKIKDMQELLNSTVSYKCCDGGGGVVQVKHTVENGFACPHCGAHFTYSWCNNRLCTDAKKPRRHCAKCRRCGDHRNQHCDLCNHCFFAGVANSFRCSCQSSGSSSGKARVVPNPVSRDSDFVPKEGDGDTQKSLRKVGALGLAVVNDDEKPDADSCPKPEEADNSCKMQ</sequence>
<organism evidence="3 4">
    <name type="scientific">Hyaloperonospora brassicae</name>
    <name type="common">Brassica downy mildew</name>
    <name type="synonym">Peronospora brassicae</name>
    <dbReference type="NCBI Taxonomy" id="162125"/>
    <lineage>
        <taxon>Eukaryota</taxon>
        <taxon>Sar</taxon>
        <taxon>Stramenopiles</taxon>
        <taxon>Oomycota</taxon>
        <taxon>Peronosporomycetes</taxon>
        <taxon>Peronosporales</taxon>
        <taxon>Peronosporaceae</taxon>
        <taxon>Hyaloperonospora</taxon>
    </lineage>
</organism>
<name>A0AAV0UZ03_HYABA</name>
<keyword evidence="4" id="KW-1185">Reference proteome</keyword>
<reference evidence="3" key="1">
    <citation type="submission" date="2022-12" db="EMBL/GenBank/DDBJ databases">
        <authorList>
            <person name="Webb A."/>
        </authorList>
    </citation>
    <scope>NUCLEOTIDE SEQUENCE</scope>
    <source>
        <strain evidence="3">Hp1</strain>
    </source>
</reference>
<feature type="compositionally biased region" description="Basic and acidic residues" evidence="1">
    <location>
        <begin position="122"/>
        <end position="133"/>
    </location>
</feature>
<comment type="caution">
    <text evidence="3">The sequence shown here is derived from an EMBL/GenBank/DDBJ whole genome shotgun (WGS) entry which is preliminary data.</text>
</comment>
<gene>
    <name evidence="3" type="ORF">HBR001_LOCUS8864</name>
</gene>